<proteinExistence type="predicted"/>
<reference evidence="1" key="2">
    <citation type="submission" date="2024-10" db="UniProtKB">
        <authorList>
            <consortium name="EnsemblProtists"/>
        </authorList>
    </citation>
    <scope>IDENTIFICATION</scope>
</reference>
<dbReference type="AlphaFoldDB" id="A0A0D3KW59"/>
<evidence type="ECO:0000313" key="2">
    <source>
        <dbReference type="Proteomes" id="UP000013827"/>
    </source>
</evidence>
<dbReference type="PaxDb" id="2903-EOD35983"/>
<dbReference type="EnsemblProtists" id="EOD39994">
    <property type="protein sequence ID" value="EOD39994"/>
    <property type="gene ID" value="EMIHUDRAFT_423002"/>
</dbReference>
<accession>A0A0D3KW59</accession>
<dbReference type="Proteomes" id="UP000013827">
    <property type="component" value="Unassembled WGS sequence"/>
</dbReference>
<dbReference type="KEGG" id="ehx:EMIHUDRAFT_423002"/>
<dbReference type="GeneID" id="17281256"/>
<evidence type="ECO:0000313" key="1">
    <source>
        <dbReference type="EnsemblProtists" id="EOD39994"/>
    </source>
</evidence>
<dbReference type="HOGENOM" id="CLU_2031048_0_0_1"/>
<reference evidence="2" key="1">
    <citation type="journal article" date="2013" name="Nature">
        <title>Pan genome of the phytoplankton Emiliania underpins its global distribution.</title>
        <authorList>
            <person name="Read B.A."/>
            <person name="Kegel J."/>
            <person name="Klute M.J."/>
            <person name="Kuo A."/>
            <person name="Lefebvre S.C."/>
            <person name="Maumus F."/>
            <person name="Mayer C."/>
            <person name="Miller J."/>
            <person name="Monier A."/>
            <person name="Salamov A."/>
            <person name="Young J."/>
            <person name="Aguilar M."/>
            <person name="Claverie J.M."/>
            <person name="Frickenhaus S."/>
            <person name="Gonzalez K."/>
            <person name="Herman E.K."/>
            <person name="Lin Y.C."/>
            <person name="Napier J."/>
            <person name="Ogata H."/>
            <person name="Sarno A.F."/>
            <person name="Shmutz J."/>
            <person name="Schroeder D."/>
            <person name="de Vargas C."/>
            <person name="Verret F."/>
            <person name="von Dassow P."/>
            <person name="Valentin K."/>
            <person name="Van de Peer Y."/>
            <person name="Wheeler G."/>
            <person name="Dacks J.B."/>
            <person name="Delwiche C.F."/>
            <person name="Dyhrman S.T."/>
            <person name="Glockner G."/>
            <person name="John U."/>
            <person name="Richards T."/>
            <person name="Worden A.Z."/>
            <person name="Zhang X."/>
            <person name="Grigoriev I.V."/>
            <person name="Allen A.E."/>
            <person name="Bidle K."/>
            <person name="Borodovsky M."/>
            <person name="Bowler C."/>
            <person name="Brownlee C."/>
            <person name="Cock J.M."/>
            <person name="Elias M."/>
            <person name="Gladyshev V.N."/>
            <person name="Groth M."/>
            <person name="Guda C."/>
            <person name="Hadaegh A."/>
            <person name="Iglesias-Rodriguez M.D."/>
            <person name="Jenkins J."/>
            <person name="Jones B.M."/>
            <person name="Lawson T."/>
            <person name="Leese F."/>
            <person name="Lindquist E."/>
            <person name="Lobanov A."/>
            <person name="Lomsadze A."/>
            <person name="Malik S.B."/>
            <person name="Marsh M.E."/>
            <person name="Mackinder L."/>
            <person name="Mock T."/>
            <person name="Mueller-Roeber B."/>
            <person name="Pagarete A."/>
            <person name="Parker M."/>
            <person name="Probert I."/>
            <person name="Quesneville H."/>
            <person name="Raines C."/>
            <person name="Rensing S.A."/>
            <person name="Riano-Pachon D.M."/>
            <person name="Richier S."/>
            <person name="Rokitta S."/>
            <person name="Shiraiwa Y."/>
            <person name="Soanes D.M."/>
            <person name="van der Giezen M."/>
            <person name="Wahlund T.M."/>
            <person name="Williams B."/>
            <person name="Wilson W."/>
            <person name="Wolfe G."/>
            <person name="Wurch L.L."/>
        </authorList>
    </citation>
    <scope>NUCLEOTIDE SEQUENCE</scope>
</reference>
<dbReference type="RefSeq" id="XP_005788412.1">
    <property type="nucleotide sequence ID" value="XM_005788355.1"/>
</dbReference>
<protein>
    <submittedName>
        <fullName evidence="1">Uncharacterized protein</fullName>
    </submittedName>
</protein>
<dbReference type="GeneID" id="17285265"/>
<dbReference type="RefSeq" id="XP_005792423.1">
    <property type="nucleotide sequence ID" value="XM_005792366.1"/>
</dbReference>
<name>A0A0D3KW59_EMIH1</name>
<dbReference type="OMA" id="KFEEWAN"/>
<keyword evidence="2" id="KW-1185">Reference proteome</keyword>
<dbReference type="KEGG" id="ehx:EMIHUDRAFT_460564"/>
<dbReference type="EnsemblProtists" id="EOD35983">
    <property type="protein sequence ID" value="EOD35983"/>
    <property type="gene ID" value="EMIHUDRAFT_460564"/>
</dbReference>
<sequence>MSSLDDTVRKYLKKDEHIVLAILGLYATVYGMVKIKGMLTSKPVPKKEAPKALASKVSGLGVSFEVKGGEGASVTSAKWGFEFPTMENFDEWEKNEENWKAWEAWVDSPKFEEWANSDGPAW</sequence>
<organism evidence="1 2">
    <name type="scientific">Emiliania huxleyi (strain CCMP1516)</name>
    <dbReference type="NCBI Taxonomy" id="280463"/>
    <lineage>
        <taxon>Eukaryota</taxon>
        <taxon>Haptista</taxon>
        <taxon>Haptophyta</taxon>
        <taxon>Prymnesiophyceae</taxon>
        <taxon>Isochrysidales</taxon>
        <taxon>Noelaerhabdaceae</taxon>
        <taxon>Emiliania</taxon>
    </lineage>
</organism>